<dbReference type="GO" id="GO:0016592">
    <property type="term" value="C:mediator complex"/>
    <property type="evidence" value="ECO:0007669"/>
    <property type="project" value="InterPro"/>
</dbReference>
<proteinExistence type="predicted"/>
<name>A0AAD7A480_9AGAR</name>
<comment type="caution">
    <text evidence="6">The sequence shown here is derived from an EMBL/GenBank/DDBJ whole genome shotgun (WGS) entry which is preliminary data.</text>
</comment>
<evidence type="ECO:0000256" key="5">
    <source>
        <dbReference type="ARBA" id="ARBA00023242"/>
    </source>
</evidence>
<reference evidence="6" key="1">
    <citation type="submission" date="2023-03" db="EMBL/GenBank/DDBJ databases">
        <title>Massive genome expansion in bonnet fungi (Mycena s.s.) driven by repeated elements and novel gene families across ecological guilds.</title>
        <authorList>
            <consortium name="Lawrence Berkeley National Laboratory"/>
            <person name="Harder C.B."/>
            <person name="Miyauchi S."/>
            <person name="Viragh M."/>
            <person name="Kuo A."/>
            <person name="Thoen E."/>
            <person name="Andreopoulos B."/>
            <person name="Lu D."/>
            <person name="Skrede I."/>
            <person name="Drula E."/>
            <person name="Henrissat B."/>
            <person name="Morin E."/>
            <person name="Kohler A."/>
            <person name="Barry K."/>
            <person name="LaButti K."/>
            <person name="Morin E."/>
            <person name="Salamov A."/>
            <person name="Lipzen A."/>
            <person name="Mereny Z."/>
            <person name="Hegedus B."/>
            <person name="Baldrian P."/>
            <person name="Stursova M."/>
            <person name="Weitz H."/>
            <person name="Taylor A."/>
            <person name="Grigoriev I.V."/>
            <person name="Nagy L.G."/>
            <person name="Martin F."/>
            <person name="Kauserud H."/>
        </authorList>
    </citation>
    <scope>NUCLEOTIDE SEQUENCE</scope>
    <source>
        <strain evidence="6">CBHHK002</strain>
    </source>
</reference>
<organism evidence="6 7">
    <name type="scientific">Mycena albidolilacea</name>
    <dbReference type="NCBI Taxonomy" id="1033008"/>
    <lineage>
        <taxon>Eukaryota</taxon>
        <taxon>Fungi</taxon>
        <taxon>Dikarya</taxon>
        <taxon>Basidiomycota</taxon>
        <taxon>Agaricomycotina</taxon>
        <taxon>Agaricomycetes</taxon>
        <taxon>Agaricomycetidae</taxon>
        <taxon>Agaricales</taxon>
        <taxon>Marasmiineae</taxon>
        <taxon>Mycenaceae</taxon>
        <taxon>Mycena</taxon>
    </lineage>
</organism>
<keyword evidence="3" id="KW-0010">Activator</keyword>
<evidence type="ECO:0000256" key="2">
    <source>
        <dbReference type="ARBA" id="ARBA00023015"/>
    </source>
</evidence>
<accession>A0AAD7A480</accession>
<dbReference type="InterPro" id="IPR037212">
    <property type="entry name" value="Med7/Med21-like"/>
</dbReference>
<evidence type="ECO:0000256" key="1">
    <source>
        <dbReference type="ARBA" id="ARBA00004123"/>
    </source>
</evidence>
<dbReference type="Proteomes" id="UP001218218">
    <property type="component" value="Unassembled WGS sequence"/>
</dbReference>
<dbReference type="SUPFAM" id="SSF140718">
    <property type="entry name" value="Mediator hinge subcomplex-like"/>
    <property type="match status" value="1"/>
</dbReference>
<sequence length="101" mass="11286">MHNPICGLTNLPAANQKELVTDLIVKAKCDSLSQLLRCELGACLRLSLQAERLRILDAEMTNVNDEYIRAVARSKDLHGQVVDMLRLMLGDTDTRLVEAPR</sequence>
<protein>
    <submittedName>
        <fullName evidence="6">Uncharacterized protein</fullName>
    </submittedName>
</protein>
<gene>
    <name evidence="6" type="ORF">DFH08DRAFT_866246</name>
</gene>
<evidence type="ECO:0000256" key="4">
    <source>
        <dbReference type="ARBA" id="ARBA00023163"/>
    </source>
</evidence>
<dbReference type="AlphaFoldDB" id="A0AAD7A480"/>
<keyword evidence="7" id="KW-1185">Reference proteome</keyword>
<evidence type="ECO:0000313" key="7">
    <source>
        <dbReference type="Proteomes" id="UP001218218"/>
    </source>
</evidence>
<dbReference type="EMBL" id="JARIHO010000017">
    <property type="protein sequence ID" value="KAJ7348622.1"/>
    <property type="molecule type" value="Genomic_DNA"/>
</dbReference>
<keyword evidence="4" id="KW-0804">Transcription</keyword>
<keyword evidence="2" id="KW-0805">Transcription regulation</keyword>
<evidence type="ECO:0000256" key="3">
    <source>
        <dbReference type="ARBA" id="ARBA00023159"/>
    </source>
</evidence>
<keyword evidence="5" id="KW-0539">Nucleus</keyword>
<evidence type="ECO:0000313" key="6">
    <source>
        <dbReference type="EMBL" id="KAJ7348622.1"/>
    </source>
</evidence>
<comment type="subcellular location">
    <subcellularLocation>
        <location evidence="1">Nucleus</location>
    </subcellularLocation>
</comment>